<evidence type="ECO:0000313" key="2">
    <source>
        <dbReference type="EMBL" id="CAE8719927.1"/>
    </source>
</evidence>
<organism evidence="2 3">
    <name type="scientific">Polarella glacialis</name>
    <name type="common">Dinoflagellate</name>
    <dbReference type="NCBI Taxonomy" id="89957"/>
    <lineage>
        <taxon>Eukaryota</taxon>
        <taxon>Sar</taxon>
        <taxon>Alveolata</taxon>
        <taxon>Dinophyceae</taxon>
        <taxon>Suessiales</taxon>
        <taxon>Suessiaceae</taxon>
        <taxon>Polarella</taxon>
    </lineage>
</organism>
<dbReference type="GO" id="GO:0005634">
    <property type="term" value="C:nucleus"/>
    <property type="evidence" value="ECO:0007669"/>
    <property type="project" value="TreeGrafter"/>
</dbReference>
<sequence length="422" mass="44788">MPAVRAAKDEDEEILGRDIDASVEPSRRVSSVGKAVPGAPKLSKVEDVSDDEDEDDLEGALAAAQPSQPRCEVAPGTTAFRENAVHVYGLDFLKTGHMQEIFNQFSHKYIEWINDSSANIIFADAAYAKKALESLSFPKPDDEPWRRTPDILVSEDVSPIFLQLRLATAKDTKKLRKAVPKAMPAAYYSQSQNQNQGVARGAGRRRLYADDPGGSSAPGAVAKAQSKAKAKASNGIALQKRPKVFTEEEIRKRQRRTDRFGPVEVQRVAETPQTGARPVKDVVAALALRVASGQLVHSGPAPVGSGPAVASSGGGQIGAADTTAPAIRAQALTTVRPVVVGVAAPRLATELEKRNKRASRFAKEDAAKGTADVPAAGGQTQESSTVTSTAAVAKAFGRRQRISVENECEEHVPACKAGTKVG</sequence>
<gene>
    <name evidence="2" type="ORF">PGLA2088_LOCUS40981</name>
</gene>
<name>A0A813L1Y3_POLGL</name>
<evidence type="ECO:0000313" key="3">
    <source>
        <dbReference type="Proteomes" id="UP000626109"/>
    </source>
</evidence>
<evidence type="ECO:0000256" key="1">
    <source>
        <dbReference type="SAM" id="MobiDB-lite"/>
    </source>
</evidence>
<dbReference type="EMBL" id="CAJNNW010033693">
    <property type="protein sequence ID" value="CAE8719927.1"/>
    <property type="molecule type" value="Genomic_DNA"/>
</dbReference>
<protein>
    <submittedName>
        <fullName evidence="2">Uncharacterized protein</fullName>
    </submittedName>
</protein>
<dbReference type="GO" id="GO:0003729">
    <property type="term" value="F:mRNA binding"/>
    <property type="evidence" value="ECO:0007669"/>
    <property type="project" value="InterPro"/>
</dbReference>
<dbReference type="Pfam" id="PF10309">
    <property type="entry name" value="NCBP3"/>
    <property type="match status" value="1"/>
</dbReference>
<feature type="compositionally biased region" description="Acidic residues" evidence="1">
    <location>
        <begin position="48"/>
        <end position="58"/>
    </location>
</feature>
<dbReference type="Gene3D" id="3.30.70.330">
    <property type="match status" value="1"/>
</dbReference>
<feature type="region of interest" description="Disordered" evidence="1">
    <location>
        <begin position="190"/>
        <end position="235"/>
    </location>
</feature>
<comment type="caution">
    <text evidence="2">The sequence shown here is derived from an EMBL/GenBank/DDBJ whole genome shotgun (WGS) entry which is preliminary data.</text>
</comment>
<dbReference type="InterPro" id="IPR012677">
    <property type="entry name" value="Nucleotide-bd_a/b_plait_sf"/>
</dbReference>
<accession>A0A813L1Y3</accession>
<dbReference type="Proteomes" id="UP000626109">
    <property type="component" value="Unassembled WGS sequence"/>
</dbReference>
<reference evidence="2" key="1">
    <citation type="submission" date="2021-02" db="EMBL/GenBank/DDBJ databases">
        <authorList>
            <person name="Dougan E. K."/>
            <person name="Rhodes N."/>
            <person name="Thang M."/>
            <person name="Chan C."/>
        </authorList>
    </citation>
    <scope>NUCLEOTIDE SEQUENCE</scope>
</reference>
<feature type="region of interest" description="Disordered" evidence="1">
    <location>
        <begin position="354"/>
        <end position="386"/>
    </location>
</feature>
<dbReference type="GO" id="GO:0000340">
    <property type="term" value="F:RNA 7-methylguanosine cap binding"/>
    <property type="evidence" value="ECO:0007669"/>
    <property type="project" value="InterPro"/>
</dbReference>
<dbReference type="InterPro" id="IPR019416">
    <property type="entry name" value="NCBP3"/>
</dbReference>
<proteinExistence type="predicted"/>
<feature type="region of interest" description="Disordered" evidence="1">
    <location>
        <begin position="1"/>
        <end position="67"/>
    </location>
</feature>
<dbReference type="PANTHER" id="PTHR16291:SF0">
    <property type="entry name" value="NUCLEAR CAP-BINDING PROTEIN SUBUNIT 3"/>
    <property type="match status" value="1"/>
</dbReference>
<dbReference type="PANTHER" id="PTHR16291">
    <property type="entry name" value="NUCLEAR CAP-BINDING PROTEIN SUBUNIT 3"/>
    <property type="match status" value="1"/>
</dbReference>
<dbReference type="AlphaFoldDB" id="A0A813L1Y3"/>